<evidence type="ECO:0000313" key="9">
    <source>
        <dbReference type="EMBL" id="SDX84577.1"/>
    </source>
</evidence>
<feature type="domain" description="OB-fold nucleic acid binding" evidence="8">
    <location>
        <begin position="6"/>
        <end position="101"/>
    </location>
</feature>
<dbReference type="CDD" id="cd04489">
    <property type="entry name" value="ExoVII_LU_OBF"/>
    <property type="match status" value="1"/>
</dbReference>
<dbReference type="AlphaFoldDB" id="A0A1H3F192"/>
<evidence type="ECO:0000313" key="10">
    <source>
        <dbReference type="Proteomes" id="UP000183918"/>
    </source>
</evidence>
<keyword evidence="10" id="KW-1185">Reference proteome</keyword>
<accession>A0A1H3F192</accession>
<dbReference type="RefSeq" id="WP_074714926.1">
    <property type="nucleotide sequence ID" value="NZ_FNPG01000004.1"/>
</dbReference>
<comment type="subcellular location">
    <subcellularLocation>
        <location evidence="5 6">Cytoplasm</location>
    </subcellularLocation>
</comment>
<feature type="domain" description="Exonuclease VII large subunit C-terminal" evidence="7">
    <location>
        <begin position="124"/>
        <end position="334"/>
    </location>
</feature>
<reference evidence="9 10" key="1">
    <citation type="submission" date="2016-10" db="EMBL/GenBank/DDBJ databases">
        <authorList>
            <person name="de Groot N.N."/>
        </authorList>
    </citation>
    <scope>NUCLEOTIDE SEQUENCE [LARGE SCALE GENOMIC DNA]</scope>
    <source>
        <strain evidence="9 10">DSM 14045</strain>
    </source>
</reference>
<keyword evidence="4 5" id="KW-0269">Exonuclease</keyword>
<dbReference type="STRING" id="1122142.SAMN02910414_00087"/>
<evidence type="ECO:0000256" key="2">
    <source>
        <dbReference type="ARBA" id="ARBA00022722"/>
    </source>
</evidence>
<evidence type="ECO:0000256" key="3">
    <source>
        <dbReference type="ARBA" id="ARBA00022801"/>
    </source>
</evidence>
<dbReference type="GO" id="GO:0006308">
    <property type="term" value="P:DNA catabolic process"/>
    <property type="evidence" value="ECO:0007669"/>
    <property type="project" value="UniProtKB-UniRule"/>
</dbReference>
<dbReference type="PANTHER" id="PTHR30008">
    <property type="entry name" value="EXODEOXYRIBONUCLEASE 7 LARGE SUBUNIT"/>
    <property type="match status" value="1"/>
</dbReference>
<protein>
    <recommendedName>
        <fullName evidence="5">Exodeoxyribonuclease 7 large subunit</fullName>
        <ecNumber evidence="5">3.1.11.6</ecNumber>
    </recommendedName>
    <alternativeName>
        <fullName evidence="5">Exodeoxyribonuclease VII large subunit</fullName>
        <shortName evidence="5">Exonuclease VII large subunit</shortName>
    </alternativeName>
</protein>
<keyword evidence="3 5" id="KW-0378">Hydrolase</keyword>
<dbReference type="NCBIfam" id="TIGR00237">
    <property type="entry name" value="xseA"/>
    <property type="match status" value="1"/>
</dbReference>
<comment type="subunit">
    <text evidence="5">Heterooligomer composed of large and small subunits.</text>
</comment>
<evidence type="ECO:0000256" key="1">
    <source>
        <dbReference type="ARBA" id="ARBA00022490"/>
    </source>
</evidence>
<evidence type="ECO:0000256" key="5">
    <source>
        <dbReference type="HAMAP-Rule" id="MF_00378"/>
    </source>
</evidence>
<dbReference type="InterPro" id="IPR025824">
    <property type="entry name" value="OB-fold_nuc-bd_dom"/>
</dbReference>
<dbReference type="InterPro" id="IPR003753">
    <property type="entry name" value="Exonuc_VII_L"/>
</dbReference>
<evidence type="ECO:0000259" key="7">
    <source>
        <dbReference type="Pfam" id="PF02601"/>
    </source>
</evidence>
<dbReference type="Pfam" id="PF13742">
    <property type="entry name" value="tRNA_anti_2"/>
    <property type="match status" value="1"/>
</dbReference>
<dbReference type="InterPro" id="IPR020579">
    <property type="entry name" value="Exonuc_VII_lsu_C"/>
</dbReference>
<dbReference type="GO" id="GO:0008855">
    <property type="term" value="F:exodeoxyribonuclease VII activity"/>
    <property type="evidence" value="ECO:0007669"/>
    <property type="project" value="UniProtKB-UniRule"/>
</dbReference>
<keyword evidence="1 5" id="KW-0963">Cytoplasm</keyword>
<gene>
    <name evidence="5" type="primary">xseA</name>
    <name evidence="9" type="ORF">SAMN02910414_00087</name>
</gene>
<comment type="similarity">
    <text evidence="5 6">Belongs to the XseA family.</text>
</comment>
<dbReference type="HAMAP" id="MF_00378">
    <property type="entry name" value="Exonuc_7_L"/>
    <property type="match status" value="1"/>
</dbReference>
<comment type="catalytic activity">
    <reaction evidence="5 6">
        <text>Exonucleolytic cleavage in either 5'- to 3'- or 3'- to 5'-direction to yield nucleoside 5'-phosphates.</text>
        <dbReference type="EC" id="3.1.11.6"/>
    </reaction>
</comment>
<dbReference type="GO" id="GO:0003676">
    <property type="term" value="F:nucleic acid binding"/>
    <property type="evidence" value="ECO:0007669"/>
    <property type="project" value="InterPro"/>
</dbReference>
<keyword evidence="2 5" id="KW-0540">Nuclease</keyword>
<organism evidence="9 10">
    <name type="scientific">Lachnobacterium bovis DSM 14045</name>
    <dbReference type="NCBI Taxonomy" id="1122142"/>
    <lineage>
        <taxon>Bacteria</taxon>
        <taxon>Bacillati</taxon>
        <taxon>Bacillota</taxon>
        <taxon>Clostridia</taxon>
        <taxon>Lachnospirales</taxon>
        <taxon>Lachnospiraceae</taxon>
        <taxon>Lachnobacterium</taxon>
    </lineage>
</organism>
<name>A0A1H3F192_9FIRM</name>
<dbReference type="Proteomes" id="UP000183918">
    <property type="component" value="Unassembled WGS sequence"/>
</dbReference>
<dbReference type="Pfam" id="PF02601">
    <property type="entry name" value="Exonuc_VII_L"/>
    <property type="match status" value="1"/>
</dbReference>
<dbReference type="OrthoDB" id="9802795at2"/>
<dbReference type="Gene3D" id="2.40.50.1010">
    <property type="match status" value="1"/>
</dbReference>
<dbReference type="PANTHER" id="PTHR30008:SF0">
    <property type="entry name" value="EXODEOXYRIBONUCLEASE 7 LARGE SUBUNIT"/>
    <property type="match status" value="1"/>
</dbReference>
<dbReference type="GO" id="GO:0005737">
    <property type="term" value="C:cytoplasm"/>
    <property type="evidence" value="ECO:0007669"/>
    <property type="project" value="UniProtKB-SubCell"/>
</dbReference>
<dbReference type="EC" id="3.1.11.6" evidence="5"/>
<comment type="function">
    <text evidence="5">Bidirectionally degrades single-stranded DNA into large acid-insoluble oligonucleotides, which are then degraded further into small acid-soluble oligonucleotides.</text>
</comment>
<evidence type="ECO:0000256" key="4">
    <source>
        <dbReference type="ARBA" id="ARBA00022839"/>
    </source>
</evidence>
<evidence type="ECO:0000256" key="6">
    <source>
        <dbReference type="RuleBase" id="RU004355"/>
    </source>
</evidence>
<sequence length="412" mass="46555">MNKNVYKVQQLNNYIGNMFAQDFMLKNISVEGEVSNCKYHSSGHIYFSLKDEKGLIKCIMFKGKRAGLDFIMKDGDWVVVTGSVEVFERDGVYQLYAKEIEHGGDGDLFLKFNALKEELEEMGMFAQEYKRSIPKYVRTLGVVTASTGAAIRDIQNIVTRRNPKVRVILYPALVQGEGAKESIVNGINVLEQIGVDVMIVGRGGGSLEDLWAFNERIVAETIFNCSVPIISAVGHETDFTIADFVADLRAPTPSAGAELAICQYSDIISELEKYNDELNQKLGYKINNILYKLKDLENNVRLKNPERLLGEKKMRINTYLVELKNSMHKKFADYEHKLAILSQSIDSKSPTKRLSGGYAFVSGKDDKNIKSVEQLEISQEVNLYFMDGRASARIIDVEQNGEYYGKEKERRN</sequence>
<proteinExistence type="inferred from homology"/>
<dbReference type="GO" id="GO:0009318">
    <property type="term" value="C:exodeoxyribonuclease VII complex"/>
    <property type="evidence" value="ECO:0007669"/>
    <property type="project" value="UniProtKB-UniRule"/>
</dbReference>
<dbReference type="EMBL" id="FNPG01000004">
    <property type="protein sequence ID" value="SDX84577.1"/>
    <property type="molecule type" value="Genomic_DNA"/>
</dbReference>
<evidence type="ECO:0000259" key="8">
    <source>
        <dbReference type="Pfam" id="PF13742"/>
    </source>
</evidence>